<feature type="transmembrane region" description="Helical" evidence="16">
    <location>
        <begin position="603"/>
        <end position="624"/>
    </location>
</feature>
<comment type="caution">
    <text evidence="14">Lacks conserved residue(s) required for the propagation of feature annotation.</text>
</comment>
<dbReference type="InterPro" id="IPR017452">
    <property type="entry name" value="GPCR_Rhodpsn_7TM"/>
</dbReference>
<accession>A0A7G3AZ36</accession>
<evidence type="ECO:0000256" key="15">
    <source>
        <dbReference type="SAM" id="MobiDB-lite"/>
    </source>
</evidence>
<dbReference type="EMBL" id="GITU01007733">
    <property type="protein sequence ID" value="MBC1176436.1"/>
    <property type="molecule type" value="Transcribed_RNA"/>
</dbReference>
<dbReference type="InterPro" id="IPR008112">
    <property type="entry name" value="Relaxin_rcpt"/>
</dbReference>
<keyword evidence="6" id="KW-0677">Repeat</keyword>
<keyword evidence="5 16" id="KW-0812">Transmembrane</keyword>
<dbReference type="SMART" id="SM00369">
    <property type="entry name" value="LRR_TYP"/>
    <property type="match status" value="7"/>
</dbReference>
<feature type="disulfide bond" evidence="14">
    <location>
        <begin position="64"/>
        <end position="79"/>
    </location>
</feature>
<evidence type="ECO:0000256" key="10">
    <source>
        <dbReference type="ARBA" id="ARBA00023157"/>
    </source>
</evidence>
<dbReference type="GO" id="GO:0009755">
    <property type="term" value="P:hormone-mediated signaling pathway"/>
    <property type="evidence" value="ECO:0007669"/>
    <property type="project" value="TreeGrafter"/>
</dbReference>
<dbReference type="InterPro" id="IPR023415">
    <property type="entry name" value="LDLR_class-A_CS"/>
</dbReference>
<dbReference type="SUPFAM" id="SSF81321">
    <property type="entry name" value="Family A G protein-coupled receptor-like"/>
    <property type="match status" value="1"/>
</dbReference>
<keyword evidence="7 16" id="KW-1133">Transmembrane helix</keyword>
<dbReference type="Gene3D" id="4.10.400.10">
    <property type="entry name" value="Low-density Lipoprotein Receptor"/>
    <property type="match status" value="1"/>
</dbReference>
<dbReference type="InterPro" id="IPR003591">
    <property type="entry name" value="Leu-rich_rpt_typical-subtyp"/>
</dbReference>
<feature type="domain" description="G-protein coupled receptors family 1 profile" evidence="18">
    <location>
        <begin position="442"/>
        <end position="703"/>
    </location>
</feature>
<evidence type="ECO:0000256" key="12">
    <source>
        <dbReference type="ARBA" id="ARBA00023180"/>
    </source>
</evidence>
<dbReference type="Pfam" id="PF00001">
    <property type="entry name" value="7tm_1"/>
    <property type="match status" value="1"/>
</dbReference>
<evidence type="ECO:0000256" key="6">
    <source>
        <dbReference type="ARBA" id="ARBA00022737"/>
    </source>
</evidence>
<dbReference type="AlphaFoldDB" id="A0A7G3AZ36"/>
<dbReference type="InterPro" id="IPR001611">
    <property type="entry name" value="Leu-rich_rpt"/>
</dbReference>
<evidence type="ECO:0000313" key="19">
    <source>
        <dbReference type="EMBL" id="MBC1176436.1"/>
    </source>
</evidence>
<dbReference type="Gene3D" id="1.20.1070.10">
    <property type="entry name" value="Rhodopsin 7-helix transmembrane proteins"/>
    <property type="match status" value="1"/>
</dbReference>
<dbReference type="VEuPathDB" id="VectorBase:LLONM1_002964"/>
<feature type="transmembrane region" description="Helical" evidence="16">
    <location>
        <begin position="508"/>
        <end position="532"/>
    </location>
</feature>
<feature type="transmembrane region" description="Helical" evidence="16">
    <location>
        <begin position="466"/>
        <end position="488"/>
    </location>
</feature>
<dbReference type="PRINTS" id="PR00237">
    <property type="entry name" value="GPCRRHODOPSN"/>
</dbReference>
<evidence type="ECO:0000256" key="17">
    <source>
        <dbReference type="SAM" id="SignalP"/>
    </source>
</evidence>
<dbReference type="PROSITE" id="PS50262">
    <property type="entry name" value="G_PROTEIN_RECEP_F1_2"/>
    <property type="match status" value="1"/>
</dbReference>
<comment type="subcellular location">
    <subcellularLocation>
        <location evidence="1">Cell membrane</location>
        <topology evidence="1">Multi-pass membrane protein</topology>
    </subcellularLocation>
</comment>
<dbReference type="PROSITE" id="PS01209">
    <property type="entry name" value="LDLRA_1"/>
    <property type="match status" value="1"/>
</dbReference>
<feature type="transmembrane region" description="Helical" evidence="16">
    <location>
        <begin position="432"/>
        <end position="454"/>
    </location>
</feature>
<dbReference type="InterPro" id="IPR000276">
    <property type="entry name" value="GPCR_Rhodpsn"/>
</dbReference>
<dbReference type="PRINTS" id="PR01739">
    <property type="entry name" value="RELAXINR"/>
</dbReference>
<dbReference type="Gene3D" id="3.80.10.10">
    <property type="entry name" value="Ribonuclease Inhibitor"/>
    <property type="match status" value="1"/>
</dbReference>
<dbReference type="PROSITE" id="PS50068">
    <property type="entry name" value="LDLRA_2"/>
    <property type="match status" value="1"/>
</dbReference>
<dbReference type="PANTHER" id="PTHR24372:SF80">
    <property type="entry name" value="FI21465P1-RELATED"/>
    <property type="match status" value="1"/>
</dbReference>
<sequence length="778" mass="86813">MRILSMLIIIICRIVFVSASSMLPSMSISGEILEIYKPEGSSSCIASYFMCNDSMLCVAQHLNCNEYADCYDGSDEWDCIDQAADSFYDHFYRKNLKALTDDIPWGQCDYSFLEYPDLNSTCKCKMKEVHCQFQGLTTIPPTLPVHGISLLELTGNRFLTLDDIFLENLPPSQKLVLKHCSIHEVKSLAFRRFKEDFVDVLYLDQNQIEILPNFLFPEGTKLTVLNLAGNRIFEIQSFAFANLEHLIELDLRDNRIAVLTEAVLAPLINLQFLYLNGNRLTALTSGMLPLLKNLITLSLADNQIRRVSKNALNLPSLEHLFLSGNHLLQIDNETFYLLPNLTGLNLNNNQIEGFQLNAFNGIENLTSLHLSGNPFKTIDQRVLQNLTHLQHIYFTWFHLCRAAMYVRVCEPRGDGISSDKHLLDNPVLRGSVWVMAAVGVVGNLLVLFGPLALGTRGLACHIEHTIYLRHLAASDLLMGIYLTIIATADIAFRGEYLIHEEDWRHSSTCSLCGFLSTLSCQSSTLLLTLVTWDRLVSVTRPLLPRPPSRARAIIRLGLLWLTAITLAAAPLSRVNYFGENFYGSNGVCLSLHIHIPYDKGWEWSAAIFIVVNTVSLVFIGTSYVKMLRAIRSSGSAMRSSLSGRENVVARRFAIIVATDCACWLPVIVVKIAALAGVQISPSLYAWLAVLVLPVNSALNPVLYTLTTAAFKQQLNKFVYSLPCGTGVDSRSQNGFESALSISLGHNYTQQSSKKHLLQRRNTQSTMTSTCGNKKGTLV</sequence>
<evidence type="ECO:0000256" key="1">
    <source>
        <dbReference type="ARBA" id="ARBA00004651"/>
    </source>
</evidence>
<keyword evidence="17" id="KW-0732">Signal</keyword>
<evidence type="ECO:0000256" key="8">
    <source>
        <dbReference type="ARBA" id="ARBA00023040"/>
    </source>
</evidence>
<dbReference type="GO" id="GO:0008528">
    <property type="term" value="F:G protein-coupled peptide receptor activity"/>
    <property type="evidence" value="ECO:0007669"/>
    <property type="project" value="TreeGrafter"/>
</dbReference>
<evidence type="ECO:0000256" key="3">
    <source>
        <dbReference type="ARBA" id="ARBA00022475"/>
    </source>
</evidence>
<dbReference type="PROSITE" id="PS51450">
    <property type="entry name" value="LRR"/>
    <property type="match status" value="2"/>
</dbReference>
<dbReference type="InterPro" id="IPR032675">
    <property type="entry name" value="LRR_dom_sf"/>
</dbReference>
<evidence type="ECO:0000256" key="13">
    <source>
        <dbReference type="ARBA" id="ARBA00023224"/>
    </source>
</evidence>
<keyword evidence="4" id="KW-0433">Leucine-rich repeat</keyword>
<evidence type="ECO:0000256" key="5">
    <source>
        <dbReference type="ARBA" id="ARBA00022692"/>
    </source>
</evidence>
<dbReference type="GO" id="GO:0007189">
    <property type="term" value="P:adenylate cyclase-activating G protein-coupled receptor signaling pathway"/>
    <property type="evidence" value="ECO:0007669"/>
    <property type="project" value="TreeGrafter"/>
</dbReference>
<evidence type="ECO:0000256" key="2">
    <source>
        <dbReference type="ARBA" id="ARBA00010663"/>
    </source>
</evidence>
<evidence type="ECO:0000256" key="4">
    <source>
        <dbReference type="ARBA" id="ARBA00022614"/>
    </source>
</evidence>
<dbReference type="FunFam" id="1.20.1070.10:FF:000023">
    <property type="entry name" value="Relaxin family peptide receptor 1"/>
    <property type="match status" value="1"/>
</dbReference>
<feature type="compositionally biased region" description="Polar residues" evidence="15">
    <location>
        <begin position="759"/>
        <end position="771"/>
    </location>
</feature>
<keyword evidence="8" id="KW-0297">G-protein coupled receptor</keyword>
<evidence type="ECO:0000256" key="11">
    <source>
        <dbReference type="ARBA" id="ARBA00023170"/>
    </source>
</evidence>
<proteinExistence type="inferred from homology"/>
<keyword evidence="13" id="KW-0807">Transducer</keyword>
<dbReference type="CDD" id="cd00112">
    <property type="entry name" value="LDLa"/>
    <property type="match status" value="1"/>
</dbReference>
<keyword evidence="9 16" id="KW-0472">Membrane</keyword>
<keyword evidence="12" id="KW-0325">Glycoprotein</keyword>
<comment type="similarity">
    <text evidence="2">Belongs to the G-protein coupled receptor 1 family.</text>
</comment>
<dbReference type="SMART" id="SM00192">
    <property type="entry name" value="LDLa"/>
    <property type="match status" value="1"/>
</dbReference>
<evidence type="ECO:0000256" key="7">
    <source>
        <dbReference type="ARBA" id="ARBA00022989"/>
    </source>
</evidence>
<dbReference type="Pfam" id="PF00057">
    <property type="entry name" value="Ldl_recept_a"/>
    <property type="match status" value="1"/>
</dbReference>
<dbReference type="CDD" id="cd15137">
    <property type="entry name" value="7tmA_Relaxin_R"/>
    <property type="match status" value="1"/>
</dbReference>
<feature type="transmembrane region" description="Helical" evidence="16">
    <location>
        <begin position="552"/>
        <end position="571"/>
    </location>
</feature>
<dbReference type="PANTHER" id="PTHR24372">
    <property type="entry name" value="GLYCOPROTEIN HORMONE RECEPTOR"/>
    <property type="match status" value="1"/>
</dbReference>
<evidence type="ECO:0000256" key="9">
    <source>
        <dbReference type="ARBA" id="ARBA00023136"/>
    </source>
</evidence>
<feature type="chain" id="PRO_5028876669" evidence="17">
    <location>
        <begin position="20"/>
        <end position="778"/>
    </location>
</feature>
<name>A0A7G3AZ36_LUTLO</name>
<dbReference type="InterPro" id="IPR002172">
    <property type="entry name" value="LDrepeatLR_classA_rpt"/>
</dbReference>
<organism evidence="19">
    <name type="scientific">Lutzomyia longipalpis</name>
    <name type="common">Sand fly</name>
    <dbReference type="NCBI Taxonomy" id="7200"/>
    <lineage>
        <taxon>Eukaryota</taxon>
        <taxon>Metazoa</taxon>
        <taxon>Ecdysozoa</taxon>
        <taxon>Arthropoda</taxon>
        <taxon>Hexapoda</taxon>
        <taxon>Insecta</taxon>
        <taxon>Pterygota</taxon>
        <taxon>Neoptera</taxon>
        <taxon>Endopterygota</taxon>
        <taxon>Diptera</taxon>
        <taxon>Nematocera</taxon>
        <taxon>Psychodoidea</taxon>
        <taxon>Psychodidae</taxon>
        <taxon>Lutzomyia</taxon>
        <taxon>Lutzomyia</taxon>
    </lineage>
</organism>
<evidence type="ECO:0000259" key="18">
    <source>
        <dbReference type="PROSITE" id="PS50262"/>
    </source>
</evidence>
<dbReference type="SUPFAM" id="SSF52058">
    <property type="entry name" value="L domain-like"/>
    <property type="match status" value="1"/>
</dbReference>
<feature type="transmembrane region" description="Helical" evidence="16">
    <location>
        <begin position="683"/>
        <end position="706"/>
    </location>
</feature>
<keyword evidence="11 19" id="KW-0675">Receptor</keyword>
<keyword evidence="3" id="KW-1003">Cell membrane</keyword>
<dbReference type="GO" id="GO:0005886">
    <property type="term" value="C:plasma membrane"/>
    <property type="evidence" value="ECO:0007669"/>
    <property type="project" value="UniProtKB-SubCell"/>
</dbReference>
<dbReference type="InterPro" id="IPR036055">
    <property type="entry name" value="LDL_receptor-like_sf"/>
</dbReference>
<evidence type="ECO:0000256" key="14">
    <source>
        <dbReference type="PROSITE-ProRule" id="PRU00124"/>
    </source>
</evidence>
<feature type="region of interest" description="Disordered" evidence="15">
    <location>
        <begin position="750"/>
        <end position="778"/>
    </location>
</feature>
<keyword evidence="10 14" id="KW-1015">Disulfide bond</keyword>
<reference evidence="19" key="1">
    <citation type="journal article" date="2020" name="BMC">
        <title>Leishmania infection induces a limited differential gene expression in the sand fly midgut.</title>
        <authorList>
            <person name="Coutinho-Abreu I.V."/>
            <person name="Serafim T.D."/>
            <person name="Meneses C."/>
            <person name="Kamhawi S."/>
            <person name="Oliveira F."/>
            <person name="Valenzuela J.G."/>
        </authorList>
    </citation>
    <scope>NUCLEOTIDE SEQUENCE</scope>
    <source>
        <strain evidence="19">Jacobina</strain>
        <tissue evidence="19">Midgut</tissue>
    </source>
</reference>
<dbReference type="Pfam" id="PF13855">
    <property type="entry name" value="LRR_8"/>
    <property type="match status" value="2"/>
</dbReference>
<feature type="transmembrane region" description="Helical" evidence="16">
    <location>
        <begin position="652"/>
        <end position="677"/>
    </location>
</feature>
<evidence type="ECO:0000256" key="16">
    <source>
        <dbReference type="SAM" id="Phobius"/>
    </source>
</evidence>
<protein>
    <submittedName>
        <fullName evidence="19">Putative relaxin receptor 2</fullName>
    </submittedName>
</protein>
<feature type="signal peptide" evidence="17">
    <location>
        <begin position="1"/>
        <end position="19"/>
    </location>
</feature>
<dbReference type="SUPFAM" id="SSF57424">
    <property type="entry name" value="LDL receptor-like module"/>
    <property type="match status" value="1"/>
</dbReference>